<feature type="non-terminal residue" evidence="2">
    <location>
        <position position="58"/>
    </location>
</feature>
<reference evidence="2" key="1">
    <citation type="submission" date="2022-07" db="EMBL/GenBank/DDBJ databases">
        <title>Genome analysis of Parmales, a sister group of diatoms, reveals the evolutionary specialization of diatoms from phago-mixotrophs to photoautotrophs.</title>
        <authorList>
            <person name="Ban H."/>
            <person name="Sato S."/>
            <person name="Yoshikawa S."/>
            <person name="Kazumasa Y."/>
            <person name="Nakamura Y."/>
            <person name="Ichinomiya M."/>
            <person name="Saitoh K."/>
            <person name="Sato N."/>
            <person name="Blanc-Mathieu R."/>
            <person name="Endo H."/>
            <person name="Kuwata A."/>
            <person name="Ogata H."/>
        </authorList>
    </citation>
    <scope>NUCLEOTIDE SEQUENCE</scope>
</reference>
<dbReference type="AlphaFoldDB" id="A0A9W6ZJG4"/>
<evidence type="ECO:0000256" key="1">
    <source>
        <dbReference type="SAM" id="MobiDB-lite"/>
    </source>
</evidence>
<feature type="compositionally biased region" description="Low complexity" evidence="1">
    <location>
        <begin position="13"/>
        <end position="24"/>
    </location>
</feature>
<protein>
    <submittedName>
        <fullName evidence="2">Uncharacterized protein</fullName>
    </submittedName>
</protein>
<evidence type="ECO:0000313" key="2">
    <source>
        <dbReference type="EMBL" id="GMH52417.1"/>
    </source>
</evidence>
<sequence length="58" mass="6742">MKFMVKSNKGVRTTTSQTPNSGTTFVTGRRSYQGMNDFIENLVQEQETKIKEERRVKK</sequence>
<keyword evidence="3" id="KW-1185">Reference proteome</keyword>
<organism evidence="2 3">
    <name type="scientific">Triparma retinervis</name>
    <dbReference type="NCBI Taxonomy" id="2557542"/>
    <lineage>
        <taxon>Eukaryota</taxon>
        <taxon>Sar</taxon>
        <taxon>Stramenopiles</taxon>
        <taxon>Ochrophyta</taxon>
        <taxon>Bolidophyceae</taxon>
        <taxon>Parmales</taxon>
        <taxon>Triparmaceae</taxon>
        <taxon>Triparma</taxon>
    </lineage>
</organism>
<comment type="caution">
    <text evidence="2">The sequence shown here is derived from an EMBL/GenBank/DDBJ whole genome shotgun (WGS) entry which is preliminary data.</text>
</comment>
<gene>
    <name evidence="2" type="ORF">TrRE_jg462</name>
</gene>
<name>A0A9W6ZJG4_9STRA</name>
<feature type="region of interest" description="Disordered" evidence="1">
    <location>
        <begin position="1"/>
        <end position="28"/>
    </location>
</feature>
<dbReference type="EMBL" id="BRXZ01003317">
    <property type="protein sequence ID" value="GMH52417.1"/>
    <property type="molecule type" value="Genomic_DNA"/>
</dbReference>
<dbReference type="Proteomes" id="UP001165082">
    <property type="component" value="Unassembled WGS sequence"/>
</dbReference>
<evidence type="ECO:0000313" key="3">
    <source>
        <dbReference type="Proteomes" id="UP001165082"/>
    </source>
</evidence>
<accession>A0A9W6ZJG4</accession>
<proteinExistence type="predicted"/>